<keyword evidence="8" id="KW-0614">Plasmid</keyword>
<dbReference type="InterPro" id="IPR016473">
    <property type="entry name" value="dCMP_deaminase"/>
</dbReference>
<evidence type="ECO:0000256" key="5">
    <source>
        <dbReference type="PIRSR" id="PIRSR006019-1"/>
    </source>
</evidence>
<feature type="active site" description="Proton donor" evidence="5">
    <location>
        <position position="83"/>
    </location>
</feature>
<evidence type="ECO:0000256" key="1">
    <source>
        <dbReference type="ARBA" id="ARBA00006576"/>
    </source>
</evidence>
<evidence type="ECO:0000256" key="3">
    <source>
        <dbReference type="ARBA" id="ARBA00022801"/>
    </source>
</evidence>
<dbReference type="AlphaFoldDB" id="A0A0K0MP28"/>
<dbReference type="InterPro" id="IPR002125">
    <property type="entry name" value="CMP_dCMP_dom"/>
</dbReference>
<dbReference type="InterPro" id="IPR016192">
    <property type="entry name" value="APOBEC/CMP_deaminase_Zn-bd"/>
</dbReference>
<keyword evidence="3" id="KW-0378">Hydrolase</keyword>
<dbReference type="SUPFAM" id="SSF53927">
    <property type="entry name" value="Cytidine deaminase-like"/>
    <property type="match status" value="1"/>
</dbReference>
<evidence type="ECO:0000313" key="8">
    <source>
        <dbReference type="EMBL" id="AKG47565.1"/>
    </source>
</evidence>
<geneLocation type="plasmid" evidence="8">
    <name>Drgb1</name>
</geneLocation>
<evidence type="ECO:0000256" key="4">
    <source>
        <dbReference type="ARBA" id="ARBA00022833"/>
    </source>
</evidence>
<feature type="binding site" evidence="6">
    <location>
        <position position="109"/>
    </location>
    <ligand>
        <name>Zn(2+)</name>
        <dbReference type="ChEBI" id="CHEBI:29105"/>
        <note>catalytic</note>
    </ligand>
</feature>
<protein>
    <submittedName>
        <fullName evidence="8">Riboflavin biosynthesis protein RibD</fullName>
    </submittedName>
</protein>
<keyword evidence="4 6" id="KW-0862">Zinc</keyword>
<dbReference type="GO" id="GO:0006220">
    <property type="term" value="P:pyrimidine nucleotide metabolic process"/>
    <property type="evidence" value="ECO:0007669"/>
    <property type="project" value="InterPro"/>
</dbReference>
<accession>A0A0K0MP28</accession>
<dbReference type="PROSITE" id="PS51747">
    <property type="entry name" value="CYT_DCMP_DEAMINASES_2"/>
    <property type="match status" value="1"/>
</dbReference>
<sequence>MKFKPETLMGIAFSIAKESKCIKYKVGCVIEKDGSIIATGCNGTPTGSLNCCQVADANKWDMNNPAHRLEHREWSEINEIHAEMNAIMTAKENIQGANVYVSVEPCNHCAKNLVQGGVKSVTYSHSKGAGAEFMKRHGVSVRHITFEDNK</sequence>
<dbReference type="PROSITE" id="PS00903">
    <property type="entry name" value="CYT_DCMP_DEAMINASES_1"/>
    <property type="match status" value="1"/>
</dbReference>
<keyword evidence="2 6" id="KW-0479">Metal-binding</keyword>
<evidence type="ECO:0000259" key="7">
    <source>
        <dbReference type="PROSITE" id="PS51747"/>
    </source>
</evidence>
<dbReference type="RefSeq" id="WP_228029628.1">
    <property type="nucleotide sequence ID" value="NZ_KP942676.1"/>
</dbReference>
<proteinExistence type="inferred from homology"/>
<dbReference type="Gene3D" id="3.40.140.10">
    <property type="entry name" value="Cytidine Deaminase, domain 2"/>
    <property type="match status" value="1"/>
</dbReference>
<dbReference type="EMBL" id="KP942676">
    <property type="protein sequence ID" value="AKG47565.1"/>
    <property type="molecule type" value="Genomic_DNA"/>
</dbReference>
<feature type="binding site" evidence="6">
    <location>
        <position position="81"/>
    </location>
    <ligand>
        <name>Zn(2+)</name>
        <dbReference type="ChEBI" id="CHEBI:29105"/>
        <note>catalytic</note>
    </ligand>
</feature>
<evidence type="ECO:0000256" key="2">
    <source>
        <dbReference type="ARBA" id="ARBA00022723"/>
    </source>
</evidence>
<dbReference type="InterPro" id="IPR016193">
    <property type="entry name" value="Cytidine_deaminase-like"/>
</dbReference>
<comment type="similarity">
    <text evidence="1">Belongs to the cytidine and deoxycytidylate deaminase family.</text>
</comment>
<dbReference type="PANTHER" id="PTHR11086">
    <property type="entry name" value="DEOXYCYTIDYLATE DEAMINASE-RELATED"/>
    <property type="match status" value="1"/>
</dbReference>
<gene>
    <name evidence="8" type="primary">ribD</name>
    <name evidence="8" type="ORF">pA_00125</name>
</gene>
<dbReference type="PANTHER" id="PTHR11086:SF18">
    <property type="entry name" value="DEOXYCYTIDYLATE DEAMINASE"/>
    <property type="match status" value="1"/>
</dbReference>
<dbReference type="PIRSF" id="PIRSF006019">
    <property type="entry name" value="dCMP_deaminase"/>
    <property type="match status" value="1"/>
</dbReference>
<name>A0A0K0MP28_PECCA</name>
<dbReference type="GO" id="GO:0008270">
    <property type="term" value="F:zinc ion binding"/>
    <property type="evidence" value="ECO:0007669"/>
    <property type="project" value="InterPro"/>
</dbReference>
<feature type="domain" description="CMP/dCMP-type deaminase" evidence="7">
    <location>
        <begin position="3"/>
        <end position="142"/>
    </location>
</feature>
<reference evidence="8" key="2">
    <citation type="submission" date="2015-03" db="EMBL/GenBank/DDBJ databases">
        <authorList>
            <person name="Welte C."/>
            <person name="de Graaf R."/>
            <person name="van den Bosch T.J.M."/>
            <person name="Op den Camp H."/>
            <person name="van Dam N."/>
            <person name="Jetten M."/>
        </authorList>
    </citation>
    <scope>NUCLEOTIDE SEQUENCE</scope>
    <source>
        <plasmid evidence="8">Drgb1</plasmid>
    </source>
</reference>
<reference evidence="8" key="1">
    <citation type="journal article" date="2015" name="Environ. Microbiol.">
        <title>Plasmids from the gut microbiome of cabbage root fly larvae encode SaxA that catalyses the conversion of the plant toxin 2-phenylethyl isothiocyanate.</title>
        <authorList>
            <person name="Welte C.U."/>
            <person name="de Graaf R.M."/>
            <person name="van den Bosch T.J."/>
            <person name="Op den Camp H.J."/>
            <person name="van Dam N.M."/>
            <person name="Jetten M.S."/>
        </authorList>
    </citation>
    <scope>NUCLEOTIDE SEQUENCE</scope>
    <source>
        <plasmid evidence="8">Drgb1</plasmid>
    </source>
</reference>
<dbReference type="Pfam" id="PF00383">
    <property type="entry name" value="dCMP_cyt_deam_1"/>
    <property type="match status" value="1"/>
</dbReference>
<evidence type="ECO:0000256" key="6">
    <source>
        <dbReference type="PIRSR" id="PIRSR006019-2"/>
    </source>
</evidence>
<dbReference type="GO" id="GO:0005737">
    <property type="term" value="C:cytoplasm"/>
    <property type="evidence" value="ECO:0007669"/>
    <property type="project" value="TreeGrafter"/>
</dbReference>
<dbReference type="GO" id="GO:0004132">
    <property type="term" value="F:dCMP deaminase activity"/>
    <property type="evidence" value="ECO:0007669"/>
    <property type="project" value="InterPro"/>
</dbReference>
<organism evidence="8">
    <name type="scientific">Pectobacterium carotovorum</name>
    <name type="common">Erwinia carotovora</name>
    <dbReference type="NCBI Taxonomy" id="554"/>
    <lineage>
        <taxon>Bacteria</taxon>
        <taxon>Pseudomonadati</taxon>
        <taxon>Pseudomonadota</taxon>
        <taxon>Gammaproteobacteria</taxon>
        <taxon>Enterobacterales</taxon>
        <taxon>Pectobacteriaceae</taxon>
        <taxon>Pectobacterium</taxon>
    </lineage>
</organism>
<comment type="cofactor">
    <cofactor evidence="6">
        <name>Zn(2+)</name>
        <dbReference type="ChEBI" id="CHEBI:29105"/>
    </cofactor>
</comment>
<dbReference type="InterPro" id="IPR015517">
    <property type="entry name" value="dCMP_deaminase-rel"/>
</dbReference>
<feature type="binding site" evidence="6">
    <location>
        <position position="106"/>
    </location>
    <ligand>
        <name>Zn(2+)</name>
        <dbReference type="ChEBI" id="CHEBI:29105"/>
        <note>catalytic</note>
    </ligand>
</feature>